<keyword evidence="3" id="KW-1185">Reference proteome</keyword>
<evidence type="ECO:0000313" key="2">
    <source>
        <dbReference type="EnsemblPlants" id="KQK20094"/>
    </source>
</evidence>
<dbReference type="EnsemblPlants" id="KQK20094">
    <property type="protein sequence ID" value="KQK20094"/>
    <property type="gene ID" value="BRADI_1g52431v3"/>
</dbReference>
<reference evidence="2" key="3">
    <citation type="submission" date="2018-08" db="UniProtKB">
        <authorList>
            <consortium name="EnsemblPlants"/>
        </authorList>
    </citation>
    <scope>IDENTIFICATION</scope>
    <source>
        <strain evidence="2">cv. Bd21</strain>
    </source>
</reference>
<reference evidence="1 2" key="1">
    <citation type="journal article" date="2010" name="Nature">
        <title>Genome sequencing and analysis of the model grass Brachypodium distachyon.</title>
        <authorList>
            <consortium name="International Brachypodium Initiative"/>
        </authorList>
    </citation>
    <scope>NUCLEOTIDE SEQUENCE [LARGE SCALE GENOMIC DNA]</scope>
    <source>
        <strain evidence="1 2">Bd21</strain>
    </source>
</reference>
<dbReference type="PANTHER" id="PTHR33085">
    <property type="entry name" value="OS12G0113100 PROTEIN-RELATED"/>
    <property type="match status" value="1"/>
</dbReference>
<accession>A0A0Q3NRH3</accession>
<dbReference type="OrthoDB" id="646432at2759"/>
<dbReference type="InterPro" id="IPR012871">
    <property type="entry name" value="DUF1668_ORYSA"/>
</dbReference>
<dbReference type="AlphaFoldDB" id="A0A0Q3NRH3"/>
<evidence type="ECO:0000313" key="1">
    <source>
        <dbReference type="EMBL" id="KQK20094.1"/>
    </source>
</evidence>
<proteinExistence type="predicted"/>
<dbReference type="FunCoup" id="A0A0Q3NRH3">
    <property type="interactions" value="950"/>
</dbReference>
<sequence length="229" mass="25595">MHCFPLGGREVLFGRTFLFDADTRHVLTTPDLHKPKKWPLSLFVPSASADDSGGTFFLHHGVSSETGDKMQQQHPSVRGIHLPQYRDIRTVISSYALLEVDGGNQICISVEGAGTYCLHMVNHTWTHLAKANGNLEPTLPWRGSQDSQLVNLGSGRFCIARFFHTRTFQLGFYDDQMAEDDFAVLTCVDVAPCHLHDGNGNSGKVKLQMIKHKSKFHMSYSDSKIMSVF</sequence>
<evidence type="ECO:0000313" key="3">
    <source>
        <dbReference type="Proteomes" id="UP000008810"/>
    </source>
</evidence>
<dbReference type="Gramene" id="KQK20094">
    <property type="protein sequence ID" value="KQK20094"/>
    <property type="gene ID" value="BRADI_1g52431v3"/>
</dbReference>
<organism evidence="1">
    <name type="scientific">Brachypodium distachyon</name>
    <name type="common">Purple false brome</name>
    <name type="synonym">Trachynia distachya</name>
    <dbReference type="NCBI Taxonomy" id="15368"/>
    <lineage>
        <taxon>Eukaryota</taxon>
        <taxon>Viridiplantae</taxon>
        <taxon>Streptophyta</taxon>
        <taxon>Embryophyta</taxon>
        <taxon>Tracheophyta</taxon>
        <taxon>Spermatophyta</taxon>
        <taxon>Magnoliopsida</taxon>
        <taxon>Liliopsida</taxon>
        <taxon>Poales</taxon>
        <taxon>Poaceae</taxon>
        <taxon>BOP clade</taxon>
        <taxon>Pooideae</taxon>
        <taxon>Stipodae</taxon>
        <taxon>Brachypodieae</taxon>
        <taxon>Brachypodium</taxon>
    </lineage>
</organism>
<protein>
    <submittedName>
        <fullName evidence="1 2">Uncharacterized protein</fullName>
    </submittedName>
</protein>
<dbReference type="Proteomes" id="UP000008810">
    <property type="component" value="Chromosome 1"/>
</dbReference>
<dbReference type="EMBL" id="CM000880">
    <property type="protein sequence ID" value="KQK20094.1"/>
    <property type="molecule type" value="Genomic_DNA"/>
</dbReference>
<gene>
    <name evidence="1" type="ORF">BRADI_1g52431v3</name>
</gene>
<name>A0A0Q3NRH3_BRADI</name>
<reference evidence="1" key="2">
    <citation type="submission" date="2017-06" db="EMBL/GenBank/DDBJ databases">
        <title>WGS assembly of Brachypodium distachyon.</title>
        <authorList>
            <consortium name="The International Brachypodium Initiative"/>
            <person name="Lucas S."/>
            <person name="Harmon-Smith M."/>
            <person name="Lail K."/>
            <person name="Tice H."/>
            <person name="Grimwood J."/>
            <person name="Bruce D."/>
            <person name="Barry K."/>
            <person name="Shu S."/>
            <person name="Lindquist E."/>
            <person name="Wang M."/>
            <person name="Pitluck S."/>
            <person name="Vogel J.P."/>
            <person name="Garvin D.F."/>
            <person name="Mockler T.C."/>
            <person name="Schmutz J."/>
            <person name="Rokhsar D."/>
            <person name="Bevan M.W."/>
        </authorList>
    </citation>
    <scope>NUCLEOTIDE SEQUENCE</scope>
    <source>
        <strain evidence="1">Bd21</strain>
    </source>
</reference>
<dbReference type="InParanoid" id="A0A0Q3NRH3"/>
<dbReference type="Pfam" id="PF07893">
    <property type="entry name" value="DUF1668"/>
    <property type="match status" value="2"/>
</dbReference>